<sequence>MCPINDEEKRKMEYRPYAQVVGSIMYVMLCTRPDLSFAVSLVSRFQSNPDSDFSSNTNDGKCTSGYVFLLGGGVISWLSPCDGVAPGQRKKTVKVA</sequence>
<evidence type="ECO:0000313" key="1">
    <source>
        <dbReference type="EnsemblPlants" id="QL03p031416:mrna"/>
    </source>
</evidence>
<name>A0A7N2L5Y3_QUELO</name>
<dbReference type="EMBL" id="LRBV02000003">
    <property type="status" value="NOT_ANNOTATED_CDS"/>
    <property type="molecule type" value="Genomic_DNA"/>
</dbReference>
<proteinExistence type="predicted"/>
<accession>A0A7N2L5Y3</accession>
<dbReference type="InParanoid" id="A0A7N2L5Y3"/>
<keyword evidence="2" id="KW-1185">Reference proteome</keyword>
<dbReference type="EnsemblPlants" id="QL03p031416:mrna">
    <property type="protein sequence ID" value="QL03p031416:mrna"/>
    <property type="gene ID" value="QL03p031416"/>
</dbReference>
<evidence type="ECO:0000313" key="2">
    <source>
        <dbReference type="Proteomes" id="UP000594261"/>
    </source>
</evidence>
<reference evidence="1" key="2">
    <citation type="submission" date="2021-01" db="UniProtKB">
        <authorList>
            <consortium name="EnsemblPlants"/>
        </authorList>
    </citation>
    <scope>IDENTIFICATION</scope>
</reference>
<dbReference type="OMA" id="CPINDEE"/>
<dbReference type="Gramene" id="QL03p031416:mrna">
    <property type="protein sequence ID" value="QL03p031416:mrna"/>
    <property type="gene ID" value="QL03p031416"/>
</dbReference>
<evidence type="ECO:0008006" key="3">
    <source>
        <dbReference type="Google" id="ProtNLM"/>
    </source>
</evidence>
<dbReference type="PANTHER" id="PTHR11439:SF496">
    <property type="entry name" value="RNA-DIRECTED DNA POLYMERASE"/>
    <property type="match status" value="1"/>
</dbReference>
<dbReference type="AlphaFoldDB" id="A0A7N2L5Y3"/>
<dbReference type="PANTHER" id="PTHR11439">
    <property type="entry name" value="GAG-POL-RELATED RETROTRANSPOSON"/>
    <property type="match status" value="1"/>
</dbReference>
<protein>
    <recommendedName>
        <fullName evidence="3">Retrovirus-related Pol polyprotein from transposon TNT 1-94</fullName>
    </recommendedName>
</protein>
<organism evidence="1 2">
    <name type="scientific">Quercus lobata</name>
    <name type="common">Valley oak</name>
    <dbReference type="NCBI Taxonomy" id="97700"/>
    <lineage>
        <taxon>Eukaryota</taxon>
        <taxon>Viridiplantae</taxon>
        <taxon>Streptophyta</taxon>
        <taxon>Embryophyta</taxon>
        <taxon>Tracheophyta</taxon>
        <taxon>Spermatophyta</taxon>
        <taxon>Magnoliopsida</taxon>
        <taxon>eudicotyledons</taxon>
        <taxon>Gunneridae</taxon>
        <taxon>Pentapetalae</taxon>
        <taxon>rosids</taxon>
        <taxon>fabids</taxon>
        <taxon>Fagales</taxon>
        <taxon>Fagaceae</taxon>
        <taxon>Quercus</taxon>
    </lineage>
</organism>
<reference evidence="1 2" key="1">
    <citation type="journal article" date="2016" name="G3 (Bethesda)">
        <title>First Draft Assembly and Annotation of the Genome of a California Endemic Oak Quercus lobata Nee (Fagaceae).</title>
        <authorList>
            <person name="Sork V.L."/>
            <person name="Fitz-Gibbon S.T."/>
            <person name="Puiu D."/>
            <person name="Crepeau M."/>
            <person name="Gugger P.F."/>
            <person name="Sherman R."/>
            <person name="Stevens K."/>
            <person name="Langley C.H."/>
            <person name="Pellegrini M."/>
            <person name="Salzberg S.L."/>
        </authorList>
    </citation>
    <scope>NUCLEOTIDE SEQUENCE [LARGE SCALE GENOMIC DNA]</scope>
    <source>
        <strain evidence="1 2">cv. SW786</strain>
    </source>
</reference>
<dbReference type="Proteomes" id="UP000594261">
    <property type="component" value="Chromosome 3"/>
</dbReference>